<reference evidence="1 2" key="1">
    <citation type="journal article" date="2010" name="Proc. Natl. Acad. Sci. U.S.A.">
        <title>A Nitrospira metagenome illuminates the physiology and evolution of globally important nitrite-oxidizing bacteria.</title>
        <authorList>
            <person name="Lucker S."/>
            <person name="Wagner M."/>
            <person name="Maixner F."/>
            <person name="Pelletier E."/>
            <person name="Koch H."/>
            <person name="Vacherie B."/>
            <person name="Rattei T."/>
            <person name="Sinninghe Damste J."/>
            <person name="Spieck E."/>
            <person name="Le Paslier D."/>
            <person name="Daims H."/>
        </authorList>
    </citation>
    <scope>NUCLEOTIDE SEQUENCE [LARGE SCALE GENOMIC DNA]</scope>
</reference>
<dbReference type="AlphaFoldDB" id="D8P7W7"/>
<protein>
    <submittedName>
        <fullName evidence="1">Uncharacterized protein</fullName>
    </submittedName>
</protein>
<evidence type="ECO:0000313" key="2">
    <source>
        <dbReference type="Proteomes" id="UP000001660"/>
    </source>
</evidence>
<dbReference type="HOGENOM" id="CLU_1583511_0_0_0"/>
<dbReference type="KEGG" id="nde:NIDE3928"/>
<dbReference type="STRING" id="330214.NIDE3928"/>
<accession>D8P7W7</accession>
<sequence length="168" mass="17910">MVTIAVYLPDDGSVPQPLGEASAQHALTHCIQDSGSGRVQVVTMANVSQHIDLALQLIGESVRIAGSWATVNGQRMSSLVALWNRLDCYRQSLDAPDPPVFCASKAAALQATVGCSVASCAAPCQFLCRECTLIGIHPPTAIVQPETQVLAVLGEIDWCPNLRRPPHR</sequence>
<proteinExistence type="predicted"/>
<evidence type="ECO:0000313" key="1">
    <source>
        <dbReference type="EMBL" id="CBK43599.1"/>
    </source>
</evidence>
<gene>
    <name evidence="1" type="ORF">NIDE3928</name>
</gene>
<keyword evidence="2" id="KW-1185">Reference proteome</keyword>
<name>D8P7W7_9BACT</name>
<dbReference type="EMBL" id="FP929003">
    <property type="protein sequence ID" value="CBK43599.1"/>
    <property type="molecule type" value="Genomic_DNA"/>
</dbReference>
<organism evidence="1 2">
    <name type="scientific">Nitrospira defluvii</name>
    <dbReference type="NCBI Taxonomy" id="330214"/>
    <lineage>
        <taxon>Bacteria</taxon>
        <taxon>Pseudomonadati</taxon>
        <taxon>Nitrospirota</taxon>
        <taxon>Nitrospiria</taxon>
        <taxon>Nitrospirales</taxon>
        <taxon>Nitrospiraceae</taxon>
        <taxon>Nitrospira</taxon>
    </lineage>
</organism>
<dbReference type="Proteomes" id="UP000001660">
    <property type="component" value="Chromosome"/>
</dbReference>